<dbReference type="GO" id="GO:0005506">
    <property type="term" value="F:iron ion binding"/>
    <property type="evidence" value="ECO:0007669"/>
    <property type="project" value="InterPro"/>
</dbReference>
<dbReference type="PANTHER" id="PTHR45527">
    <property type="entry name" value="NONRIBOSOMAL PEPTIDE SYNTHETASE"/>
    <property type="match status" value="1"/>
</dbReference>
<dbReference type="GO" id="GO:0005737">
    <property type="term" value="C:cytoplasm"/>
    <property type="evidence" value="ECO:0007669"/>
    <property type="project" value="TreeGrafter"/>
</dbReference>
<dbReference type="InterPro" id="IPR042099">
    <property type="entry name" value="ANL_N_sf"/>
</dbReference>
<keyword evidence="1" id="KW-0596">Phosphopantetheine</keyword>
<dbReference type="GO" id="GO:0043041">
    <property type="term" value="P:amino acid activation for nonribosomal peptide biosynthetic process"/>
    <property type="evidence" value="ECO:0007669"/>
    <property type="project" value="TreeGrafter"/>
</dbReference>
<dbReference type="InterPro" id="IPR036736">
    <property type="entry name" value="ACP-like_sf"/>
</dbReference>
<dbReference type="GO" id="GO:0016705">
    <property type="term" value="F:oxidoreductase activity, acting on paired donors, with incorporation or reduction of molecular oxygen"/>
    <property type="evidence" value="ECO:0007669"/>
    <property type="project" value="InterPro"/>
</dbReference>
<dbReference type="SUPFAM" id="SSF48264">
    <property type="entry name" value="Cytochrome P450"/>
    <property type="match status" value="1"/>
</dbReference>
<comment type="caution">
    <text evidence="6">The sequence shown here is derived from an EMBL/GenBank/DDBJ whole genome shotgun (WGS) entry which is preliminary data.</text>
</comment>
<evidence type="ECO:0000259" key="5">
    <source>
        <dbReference type="PROSITE" id="PS50075"/>
    </source>
</evidence>
<dbReference type="SUPFAM" id="SSF56801">
    <property type="entry name" value="Acetyl-CoA synthetase-like"/>
    <property type="match status" value="1"/>
</dbReference>
<dbReference type="GO" id="GO:0016874">
    <property type="term" value="F:ligase activity"/>
    <property type="evidence" value="ECO:0007669"/>
    <property type="project" value="UniProtKB-KW"/>
</dbReference>
<dbReference type="InterPro" id="IPR020845">
    <property type="entry name" value="AMP-binding_CS"/>
</dbReference>
<dbReference type="GO" id="GO:0004497">
    <property type="term" value="F:monooxygenase activity"/>
    <property type="evidence" value="ECO:0007669"/>
    <property type="project" value="InterPro"/>
</dbReference>
<keyword evidence="7" id="KW-1185">Reference proteome</keyword>
<dbReference type="SUPFAM" id="SSF47336">
    <property type="entry name" value="ACP-like"/>
    <property type="match status" value="1"/>
</dbReference>
<dbReference type="Gene3D" id="3.40.50.12780">
    <property type="entry name" value="N-terminal domain of ligase-like"/>
    <property type="match status" value="1"/>
</dbReference>
<dbReference type="Pfam" id="PF00501">
    <property type="entry name" value="AMP-binding"/>
    <property type="match status" value="1"/>
</dbReference>
<dbReference type="Gene3D" id="3.30.559.10">
    <property type="entry name" value="Chloramphenicol acetyltransferase-like domain"/>
    <property type="match status" value="1"/>
</dbReference>
<keyword evidence="2" id="KW-0597">Phosphoprotein</keyword>
<organism evidence="6 7">
    <name type="scientific">Penicillium vulpinum</name>
    <dbReference type="NCBI Taxonomy" id="29845"/>
    <lineage>
        <taxon>Eukaryota</taxon>
        <taxon>Fungi</taxon>
        <taxon>Dikarya</taxon>
        <taxon>Ascomycota</taxon>
        <taxon>Pezizomycotina</taxon>
        <taxon>Eurotiomycetes</taxon>
        <taxon>Eurotiomycetidae</taxon>
        <taxon>Eurotiales</taxon>
        <taxon>Aspergillaceae</taxon>
        <taxon>Penicillium</taxon>
    </lineage>
</organism>
<sequence>MILEPAENLMFLPFWILGDILYGRLDEQMERYLDKLQKLRHELWKDGLAGGLARYSIGRLIPGARLKTLNTFKALWNDFNDQAYERAMKLGMPDAPPIVKMYRQIQTGQISKLEFLHTMDETLFANLDVTVGNLSWNPVFLAAYPSVQEEIRQEERRVRENLDDDEWKAYLSGTSTMLMASILETARLKPMASFSIPQATPTQRIVGDYIIPEGTQFVVDSHGLNIGDANRGAGRAKYHPRRFLNQNAVSRRYKFWRYGFGPRQRTSWPEDALLLPSPDFEANSARSSAGRVTEKIPWGKVHDFCHIQNISPSIVYHAAWALVLSQYTACNNILFGVVLANRHLPVAGILETVGPLMNMLPICLHIDREQYASEFLQYVSHNFNMLSEYQWSKAEHGFSRNFSSAMAIQFDYESDNPKSPDSLSSHTRIQSGVPVAIFVGPRDRVQFNYSKDRFYNRDIRHMCDAFLSVIGALLIPNQKLESFFTQLIGPSVRQTLAEFGNWASEKTRSYGSETLVSLFTEKCQSAPQSVAVIKGSSEMSYCEIDECSKKVAQKLLKCIAPGDVVCVQADRSTNWIVAALGVVKAQGVYCPMDPNYPPALRDLFCSTANARVFLATDEASKTSKPSSCQIFYSVDEMVATQVPKIGWHSSVNPKANAYMCFTSGSTSFPKGVICTHGGIVGFEKDYVARMTVEPGRKVAQVMSPAFDGSVHQIFSTLSYGGTLILNDSNDLFDNLKCPDVALLTPSLARMLDSINYQNLRAIWLLGEPLVREIADEWASVIPTYNMYGPTETSIGAAYAQIYPGDPIKIGKPTRCVRIYILDPHRNLILPGMTGDVYIAGIQVSCGYIGRQDETGASFFTDSVCSGPGQNMYKTGDRGYWTTRGEVALLGRADRQIKLRGFRLDLNDLEVRILRGYSLATAVALARVDDTLVALVKPEDINIDDFRLRLRDVLPSYAIPGPIRAVCVFPMTNRGKTDYTAIADMFTSCLNKRIWPVASPPFEDIRSKIIDIWRTVLKLDINQPVNDTDHFVHMGGHSIEQLELANRLSTAFSKNIGTLQVVNFPHLRDQVALFSCHTENVSDYGTKDAAQSLSSLRHSNASPIEGVNMANLTDAWNTVLARHDIFRSLYCVQGSQLVRIMSSSCPKVRYVSDIGIQETINDQFDLSKDVPIRVYLSLDLLILVASHIILDLTSLQIVLREVELHVKGGRLPPVTRRYGDITRWNQPAASEDV</sequence>
<dbReference type="PROSITE" id="PS00012">
    <property type="entry name" value="PHOSPHOPANTETHEINE"/>
    <property type="match status" value="1"/>
</dbReference>
<reference evidence="7" key="1">
    <citation type="journal article" date="2017" name="Nat. Microbiol.">
        <title>Global analysis of biosynthetic gene clusters reveals vast potential of secondary metabolite production in Penicillium species.</title>
        <authorList>
            <person name="Nielsen J.C."/>
            <person name="Grijseels S."/>
            <person name="Prigent S."/>
            <person name="Ji B."/>
            <person name="Dainat J."/>
            <person name="Nielsen K.F."/>
            <person name="Frisvad J.C."/>
            <person name="Workman M."/>
            <person name="Nielsen J."/>
        </authorList>
    </citation>
    <scope>NUCLEOTIDE SEQUENCE [LARGE SCALE GENOMIC DNA]</scope>
    <source>
        <strain evidence="7">IBT 29486</strain>
    </source>
</reference>
<dbReference type="Gene3D" id="3.30.559.30">
    <property type="entry name" value="Nonribosomal peptide synthetase, condensation domain"/>
    <property type="match status" value="1"/>
</dbReference>
<dbReference type="GO" id="GO:0020037">
    <property type="term" value="F:heme binding"/>
    <property type="evidence" value="ECO:0007669"/>
    <property type="project" value="InterPro"/>
</dbReference>
<dbReference type="InterPro" id="IPR009081">
    <property type="entry name" value="PP-bd_ACP"/>
</dbReference>
<evidence type="ECO:0000256" key="3">
    <source>
        <dbReference type="ARBA" id="ARBA00022598"/>
    </source>
</evidence>
<dbReference type="InterPro" id="IPR006162">
    <property type="entry name" value="Ppantetheine_attach_site"/>
</dbReference>
<dbReference type="STRING" id="29845.A0A1V6R3M9"/>
<dbReference type="InterPro" id="IPR023213">
    <property type="entry name" value="CAT-like_dom_sf"/>
</dbReference>
<dbReference type="PROSITE" id="PS50075">
    <property type="entry name" value="CARRIER"/>
    <property type="match status" value="1"/>
</dbReference>
<dbReference type="Gene3D" id="1.10.1200.10">
    <property type="entry name" value="ACP-like"/>
    <property type="match status" value="1"/>
</dbReference>
<name>A0A1V6R3M9_9EURO</name>
<dbReference type="PANTHER" id="PTHR45527:SF11">
    <property type="entry name" value="NONRIBOSOMAL PEPTIDE SYNTHETASE 5"/>
    <property type="match status" value="1"/>
</dbReference>
<dbReference type="Proteomes" id="UP000191518">
    <property type="component" value="Unassembled WGS sequence"/>
</dbReference>
<dbReference type="SUPFAM" id="SSF52777">
    <property type="entry name" value="CoA-dependent acyltransferases"/>
    <property type="match status" value="2"/>
</dbReference>
<dbReference type="Pfam" id="PF00067">
    <property type="entry name" value="p450"/>
    <property type="match status" value="1"/>
</dbReference>
<evidence type="ECO:0000313" key="7">
    <source>
        <dbReference type="Proteomes" id="UP000191518"/>
    </source>
</evidence>
<dbReference type="InterPro" id="IPR036396">
    <property type="entry name" value="Cyt_P450_sf"/>
</dbReference>
<dbReference type="GO" id="GO:0031177">
    <property type="term" value="F:phosphopantetheine binding"/>
    <property type="evidence" value="ECO:0007669"/>
    <property type="project" value="TreeGrafter"/>
</dbReference>
<dbReference type="AlphaFoldDB" id="A0A1V6R3M9"/>
<evidence type="ECO:0000256" key="4">
    <source>
        <dbReference type="ARBA" id="ARBA00029454"/>
    </source>
</evidence>
<feature type="domain" description="Carrier" evidence="5">
    <location>
        <begin position="999"/>
        <end position="1077"/>
    </location>
</feature>
<dbReference type="InterPro" id="IPR001128">
    <property type="entry name" value="Cyt_P450"/>
</dbReference>
<keyword evidence="3" id="KW-0436">Ligase</keyword>
<dbReference type="InterPro" id="IPR045851">
    <property type="entry name" value="AMP-bd_C_sf"/>
</dbReference>
<dbReference type="Pfam" id="PF00550">
    <property type="entry name" value="PP-binding"/>
    <property type="match status" value="1"/>
</dbReference>
<dbReference type="Gene3D" id="1.10.630.10">
    <property type="entry name" value="Cytochrome P450"/>
    <property type="match status" value="1"/>
</dbReference>
<evidence type="ECO:0000256" key="2">
    <source>
        <dbReference type="ARBA" id="ARBA00022553"/>
    </source>
</evidence>
<accession>A0A1V6R3M9</accession>
<evidence type="ECO:0000313" key="6">
    <source>
        <dbReference type="EMBL" id="OQD95802.1"/>
    </source>
</evidence>
<gene>
    <name evidence="6" type="ORF">PENVUL_c101G06755</name>
</gene>
<dbReference type="GO" id="GO:0043386">
    <property type="term" value="P:mycotoxin biosynthetic process"/>
    <property type="evidence" value="ECO:0007669"/>
    <property type="project" value="UniProtKB-ARBA"/>
</dbReference>
<dbReference type="EMBL" id="MDYP01000101">
    <property type="protein sequence ID" value="OQD95802.1"/>
    <property type="molecule type" value="Genomic_DNA"/>
</dbReference>
<dbReference type="Gene3D" id="3.30.300.30">
    <property type="match status" value="1"/>
</dbReference>
<comment type="similarity">
    <text evidence="4">Belongs to the NRP synthetase family.</text>
</comment>
<dbReference type="InterPro" id="IPR000873">
    <property type="entry name" value="AMP-dep_synth/lig_dom"/>
</dbReference>
<proteinExistence type="inferred from homology"/>
<evidence type="ECO:0000256" key="1">
    <source>
        <dbReference type="ARBA" id="ARBA00022450"/>
    </source>
</evidence>
<dbReference type="PROSITE" id="PS00455">
    <property type="entry name" value="AMP_BINDING"/>
    <property type="match status" value="1"/>
</dbReference>
<protein>
    <recommendedName>
        <fullName evidence="5">Carrier domain-containing protein</fullName>
    </recommendedName>
</protein>